<feature type="region of interest" description="Disordered" evidence="1">
    <location>
        <begin position="446"/>
        <end position="510"/>
    </location>
</feature>
<evidence type="ECO:0000313" key="4">
    <source>
        <dbReference type="Proteomes" id="UP001296873"/>
    </source>
</evidence>
<feature type="compositionally biased region" description="Low complexity" evidence="1">
    <location>
        <begin position="455"/>
        <end position="478"/>
    </location>
</feature>
<dbReference type="Pfam" id="PF06812">
    <property type="entry name" value="ImpA_N"/>
    <property type="match status" value="1"/>
</dbReference>
<dbReference type="PANTHER" id="PTHR37951:SF1">
    <property type="entry name" value="TYPE VI SECRETION SYSTEM COMPONENT TSSA1"/>
    <property type="match status" value="1"/>
</dbReference>
<protein>
    <recommendedName>
        <fullName evidence="2">ImpA N-terminal domain-containing protein</fullName>
    </recommendedName>
</protein>
<keyword evidence="4" id="KW-1185">Reference proteome</keyword>
<feature type="region of interest" description="Disordered" evidence="1">
    <location>
        <begin position="1"/>
        <end position="175"/>
    </location>
</feature>
<comment type="caution">
    <text evidence="3">The sequence shown here is derived from an EMBL/GenBank/DDBJ whole genome shotgun (WGS) entry which is preliminary data.</text>
</comment>
<reference evidence="3 4" key="1">
    <citation type="journal article" date="2020" name="Microorganisms">
        <title>Osmotic Adaptation and Compatible Solute Biosynthesis of Phototrophic Bacteria as Revealed from Genome Analyses.</title>
        <authorList>
            <person name="Imhoff J.F."/>
            <person name="Rahn T."/>
            <person name="Kunzel S."/>
            <person name="Keller A."/>
            <person name="Neulinger S.C."/>
        </authorList>
    </citation>
    <scope>NUCLEOTIDE SEQUENCE [LARGE SCALE GENOMIC DNA]</scope>
    <source>
        <strain evidence="3 4">DSM 9895</strain>
    </source>
</reference>
<dbReference type="PANTHER" id="PTHR37951">
    <property type="entry name" value="CYTOPLASMIC PROTEIN-RELATED"/>
    <property type="match status" value="1"/>
</dbReference>
<dbReference type="InterPro" id="IPR017740">
    <property type="entry name" value="TssA-like"/>
</dbReference>
<proteinExistence type="predicted"/>
<gene>
    <name evidence="3" type="ORF">CKO28_03675</name>
</gene>
<dbReference type="Proteomes" id="UP001296873">
    <property type="component" value="Unassembled WGS sequence"/>
</dbReference>
<evidence type="ECO:0000259" key="2">
    <source>
        <dbReference type="Pfam" id="PF06812"/>
    </source>
</evidence>
<feature type="compositionally biased region" description="Basic and acidic residues" evidence="1">
    <location>
        <begin position="39"/>
        <end position="58"/>
    </location>
</feature>
<evidence type="ECO:0000313" key="3">
    <source>
        <dbReference type="EMBL" id="MBK1667144.1"/>
    </source>
</evidence>
<feature type="compositionally biased region" description="Basic and acidic residues" evidence="1">
    <location>
        <begin position="103"/>
        <end position="122"/>
    </location>
</feature>
<feature type="domain" description="ImpA N-terminal" evidence="2">
    <location>
        <begin position="197"/>
        <end position="319"/>
    </location>
</feature>
<organism evidence="3 4">
    <name type="scientific">Rhodovibrio sodomensis</name>
    <dbReference type="NCBI Taxonomy" id="1088"/>
    <lineage>
        <taxon>Bacteria</taxon>
        <taxon>Pseudomonadati</taxon>
        <taxon>Pseudomonadota</taxon>
        <taxon>Alphaproteobacteria</taxon>
        <taxon>Rhodospirillales</taxon>
        <taxon>Rhodovibrionaceae</taxon>
        <taxon>Rhodovibrio</taxon>
    </lineage>
</organism>
<evidence type="ECO:0000256" key="1">
    <source>
        <dbReference type="SAM" id="MobiDB-lite"/>
    </source>
</evidence>
<sequence length="590" mass="61617">MAPADRAAGAVQPGRGTQRDLACRTGRPPDAALGGRRSAPADRRGRRADPRPAGDRLRLPGALGFAGPDPGAPERARRPAGQRRSGALHAQVRSPGGEAAPGEPRRRDTAADRRAGGRDRARLSAPAAVPGERRTGRGGADPAARALPVRAAGPEPTGAPLVSAPADTSAPDGSLTARPAPALPERARGLIDLAALLAPVSQARPEGVALDDDPVLQKLSDLRREDDPRLPQGVWARELKVADWAGIIKLAGDTLAGRSKDLQIAVRLCEALTVRHGYAGLAAGLILLTGLVARYWDSAHPKPSGRDLSDRLAPFEWLEAKLPRRLSLLPASDPPAERGQCCTFADLQMAVHLERVAQRDPKAFKQAESAGAVTRAVADKSVALTPGAFYQSCEQTCRDALAALDALTDALDGACADDGLTFGALRDALNEQLGMHRACLRDKGLAPLDAPETPAPHGDGPAGAPAGTPGPEPAAQQGRETAMTDRAEASGQGHAQTGATGGDPDAPVPAIRSREDAYARIAQVADYLQRTEPHSPTPYLLRRAIHWGRLDLNQLLLELTGNGMDFMQVMRLLGIGQDESGVGGGGSPGR</sequence>
<name>A0ABS1DB12_9PROT</name>
<dbReference type="NCBIfam" id="TIGR03363">
    <property type="entry name" value="VI_chp_8"/>
    <property type="match status" value="1"/>
</dbReference>
<dbReference type="EMBL" id="NRRL01000004">
    <property type="protein sequence ID" value="MBK1667144.1"/>
    <property type="molecule type" value="Genomic_DNA"/>
</dbReference>
<accession>A0ABS1DB12</accession>
<dbReference type="InterPro" id="IPR010657">
    <property type="entry name" value="ImpA_N"/>
</dbReference>